<dbReference type="PANTHER" id="PTHR23319">
    <property type="entry name" value="GRAM DOMAIN CONTAINING 1B, ISOFORM E"/>
    <property type="match status" value="1"/>
</dbReference>
<dbReference type="PROSITE" id="PS51778">
    <property type="entry name" value="VAST"/>
    <property type="match status" value="1"/>
</dbReference>
<dbReference type="WBParaSite" id="L893_g18389.t1">
    <property type="protein sequence ID" value="L893_g18389.t1"/>
    <property type="gene ID" value="L893_g18389"/>
</dbReference>
<dbReference type="GO" id="GO:0032934">
    <property type="term" value="F:sterol binding"/>
    <property type="evidence" value="ECO:0007669"/>
    <property type="project" value="TreeGrafter"/>
</dbReference>
<evidence type="ECO:0000313" key="7">
    <source>
        <dbReference type="Proteomes" id="UP000095287"/>
    </source>
</evidence>
<keyword evidence="4" id="KW-0472">Membrane</keyword>
<dbReference type="GO" id="GO:0140268">
    <property type="term" value="C:endoplasmic reticulum-plasma membrane contact site"/>
    <property type="evidence" value="ECO:0007669"/>
    <property type="project" value="TreeGrafter"/>
</dbReference>
<feature type="compositionally biased region" description="Basic and acidic residues" evidence="5">
    <location>
        <begin position="32"/>
        <end position="46"/>
    </location>
</feature>
<dbReference type="Proteomes" id="UP000095287">
    <property type="component" value="Unplaced"/>
</dbReference>
<dbReference type="InterPro" id="IPR031968">
    <property type="entry name" value="VASt"/>
</dbReference>
<feature type="region of interest" description="Disordered" evidence="5">
    <location>
        <begin position="596"/>
        <end position="633"/>
    </location>
</feature>
<feature type="region of interest" description="Disordered" evidence="5">
    <location>
        <begin position="1"/>
        <end position="58"/>
    </location>
</feature>
<evidence type="ECO:0000256" key="5">
    <source>
        <dbReference type="SAM" id="MobiDB-lite"/>
    </source>
</evidence>
<evidence type="ECO:0000259" key="6">
    <source>
        <dbReference type="PROSITE" id="PS51778"/>
    </source>
</evidence>
<dbReference type="Gene3D" id="2.30.29.30">
    <property type="entry name" value="Pleckstrin-homology domain (PH domain)/Phosphotyrosine-binding domain (PTB)"/>
    <property type="match status" value="1"/>
</dbReference>
<sequence length="1039" mass="116892">MAPVQEDPLKNDPFVKRSASQSVHHRLQTLRNRVERTSSASKDEIKPPALRPKANTLAGNVASRIRNAFQRKRIVERKVSRPNDYTPRKVSRPNDYTPVGGQSHPLAKRGPDYVTIDWNAPKKEWEDPLDKKKRKKVQRKSQKDKIPKAKDKKKLTRAASITHKTISYRGGPTTKRLKVNNLRVKTTNAKKPQEVEKVGKEQCSVRKEVKKPKEEEHSEENGPEAKFKVVSSKDYEYKVYPKELYPVVPVSKKMHAADGEKRLRFQLLPTNVESGGPNWNAKVREIMMTEPEGRQNSVLEPLYLECEHTATLTACTEGERLAPPTSLPLSLLRRSVDSAYFDEYSPADVDHQPSMIFTNKKSTNSADNTPQSPFARPSGHRASTSSSSMSSVDIDAHSPVGPESMTITPPPRKKERAVKKQNLGNSIKNFIKPTIDQRAHQFHKIFKGMVSKEENFVASYSCAFQREILAQGRLYLSDKSVAFAANIFGWETKHVIRFGDVANIKRAKTAKIFPNSIEIETKDGQKHFFASFANREKSYVLMYRLWQLIVTDVPLSPLTCSDIDKLLPPVSELDHPAVGGDDVGGANCRTTAMLFNPPSMDEAPTPDVSLPDTEFPQQSLEHDDDASDSSDDEVGQATHIIHVNQILTISNRFIVFAQHPTLTVEVERITTNCTCKHEGKLYLDDVYDLSVESMRSILFGGTPWFHRFASFLRGHAVHSKIIENISAYSQTPPREDLDGSRKMACTSTYQLMVNHSMIQKNISVNETLELTPLFSKASQGFRIFKETKNQGVPYADYFTVKTTYCVTRIAKNQCRLKVHGLLNFIKTPWGPIKGYMEKSTDAGLAERYRALDYCLIEDLKSTLESTSSITSRIVTDTEAASTDDEEDEDSRKDRTLTKAVILDNIAVESTVNLASPSHPKSSSMRRDLSTFSTNTMVANPRATIVESLSNFSPSIEFYLKVVIVLLFSIVLLQLMQLWSASRTGCGFGDELGHLAAQLRNPEFAELLRAHRVQEVRRSVGQLSEQLTDLMTLMRVSDET</sequence>
<organism evidence="7 8">
    <name type="scientific">Steinernema glaseri</name>
    <dbReference type="NCBI Taxonomy" id="37863"/>
    <lineage>
        <taxon>Eukaryota</taxon>
        <taxon>Metazoa</taxon>
        <taxon>Ecdysozoa</taxon>
        <taxon>Nematoda</taxon>
        <taxon>Chromadorea</taxon>
        <taxon>Rhabditida</taxon>
        <taxon>Tylenchina</taxon>
        <taxon>Panagrolaimomorpha</taxon>
        <taxon>Strongyloidoidea</taxon>
        <taxon>Steinernematidae</taxon>
        <taxon>Steinernema</taxon>
    </lineage>
</organism>
<evidence type="ECO:0000256" key="3">
    <source>
        <dbReference type="ARBA" id="ARBA00022989"/>
    </source>
</evidence>
<dbReference type="CDD" id="cd13220">
    <property type="entry name" value="PH-GRAM_GRAMDC"/>
    <property type="match status" value="1"/>
</dbReference>
<dbReference type="Pfam" id="PF02893">
    <property type="entry name" value="GRAM"/>
    <property type="match status" value="1"/>
</dbReference>
<proteinExistence type="predicted"/>
<dbReference type="PANTHER" id="PTHR23319:SF4">
    <property type="entry name" value="GRAM DOMAIN CONTAINING 1B, ISOFORM E"/>
    <property type="match status" value="1"/>
</dbReference>
<evidence type="ECO:0000256" key="2">
    <source>
        <dbReference type="ARBA" id="ARBA00022692"/>
    </source>
</evidence>
<reference evidence="8" key="1">
    <citation type="submission" date="2016-11" db="UniProtKB">
        <authorList>
            <consortium name="WormBaseParasite"/>
        </authorList>
    </citation>
    <scope>IDENTIFICATION</scope>
</reference>
<dbReference type="GO" id="GO:0005886">
    <property type="term" value="C:plasma membrane"/>
    <property type="evidence" value="ECO:0007669"/>
    <property type="project" value="TreeGrafter"/>
</dbReference>
<dbReference type="InterPro" id="IPR011993">
    <property type="entry name" value="PH-like_dom_sf"/>
</dbReference>
<feature type="compositionally biased region" description="Basic residues" evidence="5">
    <location>
        <begin position="131"/>
        <end position="140"/>
    </location>
</feature>
<dbReference type="SMART" id="SM00568">
    <property type="entry name" value="GRAM"/>
    <property type="match status" value="1"/>
</dbReference>
<accession>A0A1I7YP45</accession>
<feature type="region of interest" description="Disordered" evidence="5">
    <location>
        <begin position="125"/>
        <end position="156"/>
    </location>
</feature>
<evidence type="ECO:0000313" key="8">
    <source>
        <dbReference type="WBParaSite" id="L893_g18389.t1"/>
    </source>
</evidence>
<dbReference type="Pfam" id="PF16016">
    <property type="entry name" value="VASt"/>
    <property type="match status" value="1"/>
</dbReference>
<feature type="region of interest" description="Disordered" evidence="5">
    <location>
        <begin position="874"/>
        <end position="893"/>
    </location>
</feature>
<feature type="compositionally biased region" description="Polar residues" evidence="5">
    <location>
        <begin position="355"/>
        <end position="372"/>
    </location>
</feature>
<evidence type="ECO:0000256" key="1">
    <source>
        <dbReference type="ARBA" id="ARBA00004167"/>
    </source>
</evidence>
<dbReference type="GO" id="GO:0005789">
    <property type="term" value="C:endoplasmic reticulum membrane"/>
    <property type="evidence" value="ECO:0007669"/>
    <property type="project" value="TreeGrafter"/>
</dbReference>
<dbReference type="InterPro" id="IPR004182">
    <property type="entry name" value="GRAM"/>
</dbReference>
<feature type="compositionally biased region" description="Acidic residues" evidence="5">
    <location>
        <begin position="622"/>
        <end position="633"/>
    </location>
</feature>
<name>A0A1I7YP45_9BILA</name>
<feature type="domain" description="VASt" evidence="6">
    <location>
        <begin position="678"/>
        <end position="863"/>
    </location>
</feature>
<feature type="region of interest" description="Disordered" evidence="5">
    <location>
        <begin position="76"/>
        <end position="113"/>
    </location>
</feature>
<keyword evidence="3" id="KW-1133">Transmembrane helix</keyword>
<comment type="subcellular location">
    <subcellularLocation>
        <location evidence="1">Membrane</location>
        <topology evidence="1">Single-pass membrane protein</topology>
    </subcellularLocation>
</comment>
<dbReference type="GO" id="GO:0032366">
    <property type="term" value="P:intracellular sterol transport"/>
    <property type="evidence" value="ECO:0007669"/>
    <property type="project" value="TreeGrafter"/>
</dbReference>
<protein>
    <submittedName>
        <fullName evidence="8">VASt domain-containing protein</fullName>
    </submittedName>
</protein>
<keyword evidence="7" id="KW-1185">Reference proteome</keyword>
<dbReference type="GO" id="GO:0120015">
    <property type="term" value="F:sterol transfer activity"/>
    <property type="evidence" value="ECO:0007669"/>
    <property type="project" value="TreeGrafter"/>
</dbReference>
<keyword evidence="2" id="KW-0812">Transmembrane</keyword>
<dbReference type="InterPro" id="IPR051482">
    <property type="entry name" value="Cholesterol_transport"/>
</dbReference>
<dbReference type="AlphaFoldDB" id="A0A1I7YP45"/>
<evidence type="ECO:0000256" key="4">
    <source>
        <dbReference type="ARBA" id="ARBA00023136"/>
    </source>
</evidence>
<feature type="region of interest" description="Disordered" evidence="5">
    <location>
        <begin position="351"/>
        <end position="415"/>
    </location>
</feature>